<feature type="transmembrane region" description="Helical" evidence="1">
    <location>
        <begin position="60"/>
        <end position="83"/>
    </location>
</feature>
<keyword evidence="4" id="KW-1185">Reference proteome</keyword>
<accession>A0A8S1QN93</accession>
<protein>
    <submittedName>
        <fullName evidence="3">Uncharacterized protein</fullName>
    </submittedName>
</protein>
<feature type="transmembrane region" description="Helical" evidence="1">
    <location>
        <begin position="95"/>
        <end position="114"/>
    </location>
</feature>
<keyword evidence="1" id="KW-0472">Membrane</keyword>
<dbReference type="Proteomes" id="UP000688137">
    <property type="component" value="Unassembled WGS sequence"/>
</dbReference>
<keyword evidence="2" id="KW-0732">Signal</keyword>
<name>A0A8S1QN93_PARPR</name>
<feature type="chain" id="PRO_5035815893" evidence="2">
    <location>
        <begin position="21"/>
        <end position="116"/>
    </location>
</feature>
<proteinExistence type="predicted"/>
<feature type="signal peptide" evidence="2">
    <location>
        <begin position="1"/>
        <end position="20"/>
    </location>
</feature>
<keyword evidence="1" id="KW-0812">Transmembrane</keyword>
<dbReference type="OMA" id="QVQCGLW"/>
<organism evidence="3 4">
    <name type="scientific">Paramecium primaurelia</name>
    <dbReference type="NCBI Taxonomy" id="5886"/>
    <lineage>
        <taxon>Eukaryota</taxon>
        <taxon>Sar</taxon>
        <taxon>Alveolata</taxon>
        <taxon>Ciliophora</taxon>
        <taxon>Intramacronucleata</taxon>
        <taxon>Oligohymenophorea</taxon>
        <taxon>Peniculida</taxon>
        <taxon>Parameciidae</taxon>
        <taxon>Paramecium</taxon>
    </lineage>
</organism>
<comment type="caution">
    <text evidence="3">The sequence shown here is derived from an EMBL/GenBank/DDBJ whole genome shotgun (WGS) entry which is preliminary data.</text>
</comment>
<evidence type="ECO:0000313" key="3">
    <source>
        <dbReference type="EMBL" id="CAD8116017.1"/>
    </source>
</evidence>
<keyword evidence="1" id="KW-1133">Transmembrane helix</keyword>
<sequence length="116" mass="11562">MNKSLFASLLILLIIGQVSCDTLEDIKDSAIVSTLTTIGITVGAKVGLMTAGFSSIGPVAGSFAAASQAGVGNVVAGSIFSIAQSVAMTGVLGTVSLPASLIGVAAGTLYYFYIQE</sequence>
<evidence type="ECO:0000256" key="1">
    <source>
        <dbReference type="SAM" id="Phobius"/>
    </source>
</evidence>
<dbReference type="AlphaFoldDB" id="A0A8S1QN93"/>
<dbReference type="EMBL" id="CAJJDM010000176">
    <property type="protein sequence ID" value="CAD8116017.1"/>
    <property type="molecule type" value="Genomic_DNA"/>
</dbReference>
<evidence type="ECO:0000313" key="4">
    <source>
        <dbReference type="Proteomes" id="UP000688137"/>
    </source>
</evidence>
<gene>
    <name evidence="3" type="ORF">PPRIM_AZ9-3.1.T1670070</name>
</gene>
<evidence type="ECO:0000256" key="2">
    <source>
        <dbReference type="SAM" id="SignalP"/>
    </source>
</evidence>
<feature type="transmembrane region" description="Helical" evidence="1">
    <location>
        <begin position="30"/>
        <end position="48"/>
    </location>
</feature>
<reference evidence="3" key="1">
    <citation type="submission" date="2021-01" db="EMBL/GenBank/DDBJ databases">
        <authorList>
            <consortium name="Genoscope - CEA"/>
            <person name="William W."/>
        </authorList>
    </citation>
    <scope>NUCLEOTIDE SEQUENCE</scope>
</reference>